<organism evidence="1 2">
    <name type="scientific">Penicillium italicum</name>
    <name type="common">Blue mold</name>
    <dbReference type="NCBI Taxonomy" id="40296"/>
    <lineage>
        <taxon>Eukaryota</taxon>
        <taxon>Fungi</taxon>
        <taxon>Dikarya</taxon>
        <taxon>Ascomycota</taxon>
        <taxon>Pezizomycotina</taxon>
        <taxon>Eurotiomycetes</taxon>
        <taxon>Eurotiomycetidae</taxon>
        <taxon>Eurotiales</taxon>
        <taxon>Aspergillaceae</taxon>
        <taxon>Penicillium</taxon>
    </lineage>
</organism>
<dbReference type="InterPro" id="IPR023393">
    <property type="entry name" value="START-like_dom_sf"/>
</dbReference>
<evidence type="ECO:0000313" key="1">
    <source>
        <dbReference type="EMBL" id="KGO64362.1"/>
    </source>
</evidence>
<gene>
    <name evidence="1" type="ORF">PITC_022610</name>
</gene>
<dbReference type="OrthoDB" id="2320332at2759"/>
<reference evidence="1 2" key="1">
    <citation type="journal article" date="2015" name="Mol. Plant Microbe Interact.">
        <title>Genome, transcriptome, and functional analyses of Penicillium expansum provide new insights into secondary metabolism and pathogenicity.</title>
        <authorList>
            <person name="Ballester A.R."/>
            <person name="Marcet-Houben M."/>
            <person name="Levin E."/>
            <person name="Sela N."/>
            <person name="Selma-Lazaro C."/>
            <person name="Carmona L."/>
            <person name="Wisniewski M."/>
            <person name="Droby S."/>
            <person name="Gonzalez-Candelas L."/>
            <person name="Gabaldon T."/>
        </authorList>
    </citation>
    <scope>NUCLEOTIDE SEQUENCE [LARGE SCALE GENOMIC DNA]</scope>
    <source>
        <strain evidence="1 2">PHI-1</strain>
    </source>
</reference>
<accession>A0A0A2K947</accession>
<dbReference type="SUPFAM" id="SSF55961">
    <property type="entry name" value="Bet v1-like"/>
    <property type="match status" value="1"/>
</dbReference>
<dbReference type="STRING" id="40296.A0A0A2K947"/>
<dbReference type="PhylomeDB" id="A0A0A2K947"/>
<dbReference type="Pfam" id="PF08982">
    <property type="entry name" value="AtaL"/>
    <property type="match status" value="1"/>
</dbReference>
<proteinExistence type="predicted"/>
<dbReference type="OMA" id="FTYEWKL"/>
<dbReference type="AlphaFoldDB" id="A0A0A2K947"/>
<name>A0A0A2K947_PENIT</name>
<dbReference type="HOGENOM" id="CLU_111642_2_0_1"/>
<dbReference type="Gene3D" id="3.30.530.20">
    <property type="match status" value="1"/>
</dbReference>
<comment type="caution">
    <text evidence="1">The sequence shown here is derived from an EMBL/GenBank/DDBJ whole genome shotgun (WGS) entry which is preliminary data.</text>
</comment>
<dbReference type="InterPro" id="IPR015075">
    <property type="entry name" value="AtaL"/>
</dbReference>
<dbReference type="EMBL" id="JQGA01001586">
    <property type="protein sequence ID" value="KGO64362.1"/>
    <property type="molecule type" value="Genomic_DNA"/>
</dbReference>
<evidence type="ECO:0000313" key="2">
    <source>
        <dbReference type="Proteomes" id="UP000030104"/>
    </source>
</evidence>
<dbReference type="Proteomes" id="UP000030104">
    <property type="component" value="Unassembled WGS sequence"/>
</dbReference>
<sequence length="165" mass="18506">MLTLNIAYTELVNSSDPLIPTLSRGQVWNGLKSKARRPQDFIPSFDDSRVIEERDNGSYIVREAHVAADLSESPMAGKWTREECGLHEPVKAYFTLPGGSIIQNILSEGPDQALYLTFTYEWKLPDIEPGTKEAKRAWDDHMKIAISSVQGTIKALRTMAEVKKV</sequence>
<protein>
    <recommendedName>
        <fullName evidence="3">Polyketide cyclase/dehydrase</fullName>
    </recommendedName>
</protein>
<keyword evidence="2" id="KW-1185">Reference proteome</keyword>
<evidence type="ECO:0008006" key="3">
    <source>
        <dbReference type="Google" id="ProtNLM"/>
    </source>
</evidence>